<evidence type="ECO:0000313" key="7">
    <source>
        <dbReference type="EMBL" id="KAA6325378.1"/>
    </source>
</evidence>
<evidence type="ECO:0000256" key="4">
    <source>
        <dbReference type="ARBA" id="ARBA00023284"/>
    </source>
</evidence>
<sequence length="383" mass="43467">MKKIYPVILAVLMLNACHSGPQFHVTGEVSDAGGKTLYLEASRLKGAVILDSVKLKSSGTFDFKQPQPESPDFYRLRMEDQIIHFSIDSTETIHINAPYQKFSTDYTVEGSENCNRIKELALKQIRLQNDVNRIARELRAGIIRNADFETRIAAVVNTYKDDVKINYIYKAPNTAPAYFALFQNVNNSQIFDPLNNKEDIKCFAAVATSLNIYYPDAARSKNLYNVVMKGIRNTRPPQEQTLNIPEDKISEVGIIDVNLKDINGNAHKLTDLKGKVVLLDFNIFQSATGVPHNYMLRELYNKYADKGLEIYQVSLDADEHFWKTSASNLPWICVRDANGTYSTFAAIYSVQQLPAYFLIDRKNELSARGENVKNLEEEIKKML</sequence>
<dbReference type="Pfam" id="PF14289">
    <property type="entry name" value="DUF4369"/>
    <property type="match status" value="1"/>
</dbReference>
<feature type="domain" description="Alkyl hydroperoxide reductase subunit C/ Thiol specific antioxidant" evidence="5">
    <location>
        <begin position="255"/>
        <end position="365"/>
    </location>
</feature>
<organism evidence="7">
    <name type="scientific">termite gut metagenome</name>
    <dbReference type="NCBI Taxonomy" id="433724"/>
    <lineage>
        <taxon>unclassified sequences</taxon>
        <taxon>metagenomes</taxon>
        <taxon>organismal metagenomes</taxon>
    </lineage>
</organism>
<reference evidence="7" key="1">
    <citation type="submission" date="2019-03" db="EMBL/GenBank/DDBJ databases">
        <title>Single cell metagenomics reveals metabolic interactions within the superorganism composed of flagellate Streblomastix strix and complex community of Bacteroidetes bacteria on its surface.</title>
        <authorList>
            <person name="Treitli S.C."/>
            <person name="Kolisko M."/>
            <person name="Husnik F."/>
            <person name="Keeling P."/>
            <person name="Hampl V."/>
        </authorList>
    </citation>
    <scope>NUCLEOTIDE SEQUENCE</scope>
    <source>
        <strain evidence="7">STM</strain>
    </source>
</reference>
<gene>
    <name evidence="7" type="ORF">EZS27_025403</name>
</gene>
<feature type="domain" description="DUF4369" evidence="6">
    <location>
        <begin position="23"/>
        <end position="113"/>
    </location>
</feature>
<evidence type="ECO:0000256" key="1">
    <source>
        <dbReference type="ARBA" id="ARBA00004196"/>
    </source>
</evidence>
<dbReference type="InterPro" id="IPR025380">
    <property type="entry name" value="DUF4369"/>
</dbReference>
<dbReference type="CDD" id="cd02966">
    <property type="entry name" value="TlpA_like_family"/>
    <property type="match status" value="1"/>
</dbReference>
<dbReference type="GO" id="GO:0030313">
    <property type="term" value="C:cell envelope"/>
    <property type="evidence" value="ECO:0007669"/>
    <property type="project" value="UniProtKB-SubCell"/>
</dbReference>
<dbReference type="SUPFAM" id="SSF52833">
    <property type="entry name" value="Thioredoxin-like"/>
    <property type="match status" value="1"/>
</dbReference>
<comment type="subcellular location">
    <subcellularLocation>
        <location evidence="1">Cell envelope</location>
    </subcellularLocation>
</comment>
<evidence type="ECO:0000256" key="2">
    <source>
        <dbReference type="ARBA" id="ARBA00022748"/>
    </source>
</evidence>
<dbReference type="InterPro" id="IPR036249">
    <property type="entry name" value="Thioredoxin-like_sf"/>
</dbReference>
<name>A0A5J4QW05_9ZZZZ</name>
<comment type="caution">
    <text evidence="7">The sequence shown here is derived from an EMBL/GenBank/DDBJ whole genome shotgun (WGS) entry which is preliminary data.</text>
</comment>
<keyword evidence="4" id="KW-0676">Redox-active center</keyword>
<dbReference type="Gene3D" id="3.40.30.10">
    <property type="entry name" value="Glutaredoxin"/>
    <property type="match status" value="1"/>
</dbReference>
<dbReference type="InterPro" id="IPR000866">
    <property type="entry name" value="AhpC/TSA"/>
</dbReference>
<dbReference type="PANTHER" id="PTHR42852:SF6">
    <property type="entry name" value="THIOL:DISULFIDE INTERCHANGE PROTEIN DSBE"/>
    <property type="match status" value="1"/>
</dbReference>
<accession>A0A5J4QW05</accession>
<evidence type="ECO:0000259" key="5">
    <source>
        <dbReference type="Pfam" id="PF00578"/>
    </source>
</evidence>
<protein>
    <submittedName>
        <fullName evidence="7">Thiol-disulfide oxidoreductase ResA</fullName>
    </submittedName>
</protein>
<dbReference type="AlphaFoldDB" id="A0A5J4QW05"/>
<dbReference type="InterPro" id="IPR050553">
    <property type="entry name" value="Thioredoxin_ResA/DsbE_sf"/>
</dbReference>
<evidence type="ECO:0000259" key="6">
    <source>
        <dbReference type="Pfam" id="PF14289"/>
    </source>
</evidence>
<evidence type="ECO:0000256" key="3">
    <source>
        <dbReference type="ARBA" id="ARBA00023157"/>
    </source>
</evidence>
<keyword evidence="3" id="KW-1015">Disulfide bond</keyword>
<dbReference type="GO" id="GO:0017004">
    <property type="term" value="P:cytochrome complex assembly"/>
    <property type="evidence" value="ECO:0007669"/>
    <property type="project" value="UniProtKB-KW"/>
</dbReference>
<dbReference type="Pfam" id="PF00578">
    <property type="entry name" value="AhpC-TSA"/>
    <property type="match status" value="1"/>
</dbReference>
<dbReference type="EMBL" id="SNRY01002374">
    <property type="protein sequence ID" value="KAA6325378.1"/>
    <property type="molecule type" value="Genomic_DNA"/>
</dbReference>
<proteinExistence type="predicted"/>
<dbReference type="PANTHER" id="PTHR42852">
    <property type="entry name" value="THIOL:DISULFIDE INTERCHANGE PROTEIN DSBE"/>
    <property type="match status" value="1"/>
</dbReference>
<keyword evidence="2" id="KW-0201">Cytochrome c-type biogenesis</keyword>